<feature type="transmembrane region" description="Helical" evidence="7">
    <location>
        <begin position="50"/>
        <end position="69"/>
    </location>
</feature>
<dbReference type="OrthoDB" id="9783013at2"/>
<protein>
    <submittedName>
        <fullName evidence="8">Nucleoside-transport system protein</fullName>
    </submittedName>
</protein>
<dbReference type="SUPFAM" id="SSF103473">
    <property type="entry name" value="MFS general substrate transporter"/>
    <property type="match status" value="1"/>
</dbReference>
<keyword evidence="6 7" id="KW-0472">Membrane</keyword>
<keyword evidence="9" id="KW-1185">Reference proteome</keyword>
<feature type="transmembrane region" description="Helical" evidence="7">
    <location>
        <begin position="166"/>
        <end position="184"/>
    </location>
</feature>
<keyword evidence="5 7" id="KW-1133">Transmembrane helix</keyword>
<feature type="transmembrane region" description="Helical" evidence="7">
    <location>
        <begin position="140"/>
        <end position="160"/>
    </location>
</feature>
<dbReference type="EMBL" id="CP002546">
    <property type="protein sequence ID" value="ADY58244.1"/>
    <property type="molecule type" value="Genomic_DNA"/>
</dbReference>
<evidence type="ECO:0000256" key="7">
    <source>
        <dbReference type="SAM" id="Phobius"/>
    </source>
</evidence>
<gene>
    <name evidence="8" type="ordered locus">Plabr_0617</name>
</gene>
<dbReference type="GO" id="GO:0005886">
    <property type="term" value="C:plasma membrane"/>
    <property type="evidence" value="ECO:0007669"/>
    <property type="project" value="UniProtKB-SubCell"/>
</dbReference>
<dbReference type="InterPro" id="IPR004740">
    <property type="entry name" value="Nuc_H_symport"/>
</dbReference>
<sequence length="463" mass="51112">MSSTAPAQSGIVPRLSLMMFIQFFVWGSWFMTLGPCLGANGFGDAIAGGAYGSAPIAAMIAPLFLGLIADRFFPSEKVMGVLMLIGGGVMCAVPSVAASGDGNLLVWLFIIHMLCYMPTLGLSNTIAFSNIPSQNDFPKIRVWGTIGWIVAGLVSGFMGWSLSLNLFWLAGIMSLVFGVYSFTLPHTPPPAKGKPLDIRSIFMLDAFTLFRSPPFAVFMICSGLICIPLAYYYGITSYYLNDTGFVQPISSMTLGQMSEIIFMILIPFFLRRLGIKWMILIGMLAWVVRYGLFAMAAPSQVAWMIFLAIILHGICYDFFFVTGFIYADKKAPKEIRGQTQSLLVFFTQGVGMYFGYWIAYDQLGKTLTDRGELATQIADARNLDTLTYLESMQKMFSVEMPQVDPELLATVMQQWQTFWWLPAGMAGAIAVIFFLGFWDREVESDVTESEQAEAAEGEAQTAP</sequence>
<dbReference type="Proteomes" id="UP000006860">
    <property type="component" value="Chromosome"/>
</dbReference>
<evidence type="ECO:0000313" key="9">
    <source>
        <dbReference type="Proteomes" id="UP000006860"/>
    </source>
</evidence>
<feature type="transmembrane region" description="Helical" evidence="7">
    <location>
        <begin position="81"/>
        <end position="98"/>
    </location>
</feature>
<feature type="transmembrane region" description="Helical" evidence="7">
    <location>
        <begin position="303"/>
        <end position="327"/>
    </location>
</feature>
<dbReference type="STRING" id="756272.Plabr_0617"/>
<evidence type="ECO:0000256" key="2">
    <source>
        <dbReference type="ARBA" id="ARBA00022448"/>
    </source>
</evidence>
<dbReference type="InterPro" id="IPR036259">
    <property type="entry name" value="MFS_trans_sf"/>
</dbReference>
<proteinExistence type="predicted"/>
<keyword evidence="4 7" id="KW-0812">Transmembrane</keyword>
<feature type="transmembrane region" description="Helical" evidence="7">
    <location>
        <begin position="418"/>
        <end position="438"/>
    </location>
</feature>
<dbReference type="PANTHER" id="PTHR23522:SF4">
    <property type="entry name" value="NUCLEOSIDE PERMEASE NUPG-RELATED"/>
    <property type="match status" value="1"/>
</dbReference>
<feature type="transmembrane region" description="Helical" evidence="7">
    <location>
        <begin position="215"/>
        <end position="233"/>
    </location>
</feature>
<evidence type="ECO:0000256" key="3">
    <source>
        <dbReference type="ARBA" id="ARBA00022475"/>
    </source>
</evidence>
<dbReference type="GO" id="GO:0015213">
    <property type="term" value="F:uridine transmembrane transporter activity"/>
    <property type="evidence" value="ECO:0007669"/>
    <property type="project" value="TreeGrafter"/>
</dbReference>
<dbReference type="AlphaFoldDB" id="F0SF89"/>
<comment type="subcellular location">
    <subcellularLocation>
        <location evidence="1">Cell membrane</location>
        <topology evidence="1">Multi-pass membrane protein</topology>
    </subcellularLocation>
</comment>
<evidence type="ECO:0000313" key="8">
    <source>
        <dbReference type="EMBL" id="ADY58244.1"/>
    </source>
</evidence>
<dbReference type="Gene3D" id="1.20.1250.20">
    <property type="entry name" value="MFS general substrate transporter like domains"/>
    <property type="match status" value="2"/>
</dbReference>
<feature type="transmembrane region" description="Helical" evidence="7">
    <location>
        <begin position="277"/>
        <end position="297"/>
    </location>
</feature>
<dbReference type="eggNOG" id="COG2211">
    <property type="taxonomic scope" value="Bacteria"/>
</dbReference>
<reference evidence="9" key="1">
    <citation type="submission" date="2011-02" db="EMBL/GenBank/DDBJ databases">
        <title>The complete genome of Planctomyces brasiliensis DSM 5305.</title>
        <authorList>
            <person name="Lucas S."/>
            <person name="Copeland A."/>
            <person name="Lapidus A."/>
            <person name="Bruce D."/>
            <person name="Goodwin L."/>
            <person name="Pitluck S."/>
            <person name="Kyrpides N."/>
            <person name="Mavromatis K."/>
            <person name="Pagani I."/>
            <person name="Ivanova N."/>
            <person name="Ovchinnikova G."/>
            <person name="Lu M."/>
            <person name="Detter J.C."/>
            <person name="Han C."/>
            <person name="Land M."/>
            <person name="Hauser L."/>
            <person name="Markowitz V."/>
            <person name="Cheng J.-F."/>
            <person name="Hugenholtz P."/>
            <person name="Woyke T."/>
            <person name="Wu D."/>
            <person name="Tindall B."/>
            <person name="Pomrenke H.G."/>
            <person name="Brambilla E."/>
            <person name="Klenk H.-P."/>
            <person name="Eisen J.A."/>
        </authorList>
    </citation>
    <scope>NUCLEOTIDE SEQUENCE [LARGE SCALE GENOMIC DNA]</scope>
    <source>
        <strain evidence="9">ATCC 49424 / DSM 5305 / JCM 21570 / NBRC 103401 / IFAM 1448</strain>
    </source>
</reference>
<dbReference type="Pfam" id="PF03825">
    <property type="entry name" value="Nuc_H_symport"/>
    <property type="match status" value="1"/>
</dbReference>
<evidence type="ECO:0000256" key="5">
    <source>
        <dbReference type="ARBA" id="ARBA00022989"/>
    </source>
</evidence>
<dbReference type="CDD" id="cd06177">
    <property type="entry name" value="MFS_NHS"/>
    <property type="match status" value="1"/>
</dbReference>
<dbReference type="PANTHER" id="PTHR23522">
    <property type="entry name" value="BLL5896 PROTEIN"/>
    <property type="match status" value="1"/>
</dbReference>
<evidence type="ECO:0000256" key="6">
    <source>
        <dbReference type="ARBA" id="ARBA00023136"/>
    </source>
</evidence>
<dbReference type="KEGG" id="pbs:Plabr_0617"/>
<accession>F0SF89</accession>
<dbReference type="RefSeq" id="WP_013626987.1">
    <property type="nucleotide sequence ID" value="NC_015174.1"/>
</dbReference>
<organism evidence="8 9">
    <name type="scientific">Rubinisphaera brasiliensis (strain ATCC 49424 / DSM 5305 / JCM 21570 / IAM 15109 / NBRC 103401 / IFAM 1448)</name>
    <name type="common">Planctomyces brasiliensis</name>
    <dbReference type="NCBI Taxonomy" id="756272"/>
    <lineage>
        <taxon>Bacteria</taxon>
        <taxon>Pseudomonadati</taxon>
        <taxon>Planctomycetota</taxon>
        <taxon>Planctomycetia</taxon>
        <taxon>Planctomycetales</taxon>
        <taxon>Planctomycetaceae</taxon>
        <taxon>Rubinisphaera</taxon>
    </lineage>
</organism>
<dbReference type="HOGENOM" id="CLU_013133_1_2_0"/>
<evidence type="ECO:0000256" key="4">
    <source>
        <dbReference type="ARBA" id="ARBA00022692"/>
    </source>
</evidence>
<evidence type="ECO:0000256" key="1">
    <source>
        <dbReference type="ARBA" id="ARBA00004651"/>
    </source>
</evidence>
<dbReference type="GO" id="GO:0015212">
    <property type="term" value="F:cytidine transmembrane transporter activity"/>
    <property type="evidence" value="ECO:0007669"/>
    <property type="project" value="TreeGrafter"/>
</dbReference>
<feature type="transmembrane region" description="Helical" evidence="7">
    <location>
        <begin position="339"/>
        <end position="359"/>
    </location>
</feature>
<name>F0SF89_RUBBR</name>
<keyword evidence="2" id="KW-0813">Transport</keyword>
<keyword evidence="3" id="KW-1003">Cell membrane</keyword>
<feature type="transmembrane region" description="Helical" evidence="7">
    <location>
        <begin position="104"/>
        <end position="128"/>
    </location>
</feature>